<dbReference type="OrthoDB" id="1535081at2759"/>
<dbReference type="AlphaFoldDB" id="A0A8T9CDV9"/>
<dbReference type="SUPFAM" id="SSF53335">
    <property type="entry name" value="S-adenosyl-L-methionine-dependent methyltransferases"/>
    <property type="match status" value="1"/>
</dbReference>
<dbReference type="PANTHER" id="PTHR43712:SF1">
    <property type="entry name" value="HYPOTHETICAL O-METHYLTRANSFERASE (EUROFUNG)-RELATED"/>
    <property type="match status" value="1"/>
</dbReference>
<feature type="domain" description="O-methyltransferase C-terminal" evidence="4">
    <location>
        <begin position="236"/>
        <end position="382"/>
    </location>
</feature>
<dbReference type="GO" id="GO:0008171">
    <property type="term" value="F:O-methyltransferase activity"/>
    <property type="evidence" value="ECO:0007669"/>
    <property type="project" value="InterPro"/>
</dbReference>
<keyword evidence="3" id="KW-0949">S-adenosyl-L-methionine</keyword>
<organism evidence="5 6">
    <name type="scientific">Lachnellula suecica</name>
    <dbReference type="NCBI Taxonomy" id="602035"/>
    <lineage>
        <taxon>Eukaryota</taxon>
        <taxon>Fungi</taxon>
        <taxon>Dikarya</taxon>
        <taxon>Ascomycota</taxon>
        <taxon>Pezizomycotina</taxon>
        <taxon>Leotiomycetes</taxon>
        <taxon>Helotiales</taxon>
        <taxon>Lachnaceae</taxon>
        <taxon>Lachnellula</taxon>
    </lineage>
</organism>
<accession>A0A8T9CDV9</accession>
<protein>
    <submittedName>
        <fullName evidence="5">O-methyltransferase hmp5</fullName>
    </submittedName>
</protein>
<evidence type="ECO:0000256" key="2">
    <source>
        <dbReference type="ARBA" id="ARBA00022679"/>
    </source>
</evidence>
<evidence type="ECO:0000313" key="5">
    <source>
        <dbReference type="EMBL" id="TVY83975.1"/>
    </source>
</evidence>
<dbReference type="GO" id="GO:0032259">
    <property type="term" value="P:methylation"/>
    <property type="evidence" value="ECO:0007669"/>
    <property type="project" value="UniProtKB-KW"/>
</dbReference>
<reference evidence="5 6" key="1">
    <citation type="submission" date="2018-05" db="EMBL/GenBank/DDBJ databases">
        <title>Genome sequencing and assembly of the regulated plant pathogen Lachnellula willkommii and related sister species for the development of diagnostic species identification markers.</title>
        <authorList>
            <person name="Giroux E."/>
            <person name="Bilodeau G."/>
        </authorList>
    </citation>
    <scope>NUCLEOTIDE SEQUENCE [LARGE SCALE GENOMIC DNA]</scope>
    <source>
        <strain evidence="5 6">CBS 268.59</strain>
    </source>
</reference>
<dbReference type="InterPro" id="IPR029063">
    <property type="entry name" value="SAM-dependent_MTases_sf"/>
</dbReference>
<dbReference type="EMBL" id="QGMK01000133">
    <property type="protein sequence ID" value="TVY83975.1"/>
    <property type="molecule type" value="Genomic_DNA"/>
</dbReference>
<dbReference type="Pfam" id="PF00891">
    <property type="entry name" value="Methyltransf_2"/>
    <property type="match status" value="1"/>
</dbReference>
<comment type="caution">
    <text evidence="5">The sequence shown here is derived from an EMBL/GenBank/DDBJ whole genome shotgun (WGS) entry which is preliminary data.</text>
</comment>
<name>A0A8T9CDV9_9HELO</name>
<proteinExistence type="predicted"/>
<dbReference type="PANTHER" id="PTHR43712">
    <property type="entry name" value="PUTATIVE (AFU_ORTHOLOGUE AFUA_4G14580)-RELATED"/>
    <property type="match status" value="1"/>
</dbReference>
<sequence>MSAKSRLIADIESLLAAANSSDVDDLDYATRVAMLGKVESIQHQLDDPVLAMYRHLSNVRAYNLSYNLNGIQINLVIQANQTAALRTCVNCGYLVRVALIDNLGRLMRQLSSTGILRSLGENEYAHTKFSLAYIDRSEVDFFNLVMDEIAPVAYRLPEYIAAHEPDAILDAYQSPFSWANEREGKNFYEVLLEQPDRLAKFNSGMMTQEAQNRILGLFPFTNFAENIDKNGPLRPFIVDVAGGRGQSLVAIKGELDGVDTQNLGRWILQERQGVLDSIPDDELPGIEKMAIDFFEPQPLKGAHIYYLRRILHNWHDEPAKLILKNIADAMLPDSILLIGEMVFPEQAGVNKYIYMMDICMLIIGGKERTGNDFSRLLDAVGLRLVKVSVSDAGDQAVIECRLK</sequence>
<dbReference type="Gene3D" id="3.40.50.150">
    <property type="entry name" value="Vaccinia Virus protein VP39"/>
    <property type="match status" value="1"/>
</dbReference>
<evidence type="ECO:0000313" key="6">
    <source>
        <dbReference type="Proteomes" id="UP000469558"/>
    </source>
</evidence>
<dbReference type="PROSITE" id="PS51683">
    <property type="entry name" value="SAM_OMT_II"/>
    <property type="match status" value="1"/>
</dbReference>
<dbReference type="Proteomes" id="UP000469558">
    <property type="component" value="Unassembled WGS sequence"/>
</dbReference>
<evidence type="ECO:0000256" key="1">
    <source>
        <dbReference type="ARBA" id="ARBA00022603"/>
    </source>
</evidence>
<keyword evidence="6" id="KW-1185">Reference proteome</keyword>
<evidence type="ECO:0000259" key="4">
    <source>
        <dbReference type="Pfam" id="PF00891"/>
    </source>
</evidence>
<dbReference type="InterPro" id="IPR016461">
    <property type="entry name" value="COMT-like"/>
</dbReference>
<gene>
    <name evidence="5" type="primary">hpm5_1</name>
    <name evidence="5" type="ORF">LSUE1_G002985</name>
</gene>
<keyword evidence="1" id="KW-0489">Methyltransferase</keyword>
<evidence type="ECO:0000256" key="3">
    <source>
        <dbReference type="ARBA" id="ARBA00022691"/>
    </source>
</evidence>
<dbReference type="InterPro" id="IPR001077">
    <property type="entry name" value="COMT_C"/>
</dbReference>
<keyword evidence="2" id="KW-0808">Transferase</keyword>